<organism evidence="1 2">
    <name type="scientific">Flavihumibacter solisilvae</name>
    <dbReference type="NCBI Taxonomy" id="1349421"/>
    <lineage>
        <taxon>Bacteria</taxon>
        <taxon>Pseudomonadati</taxon>
        <taxon>Bacteroidota</taxon>
        <taxon>Chitinophagia</taxon>
        <taxon>Chitinophagales</taxon>
        <taxon>Chitinophagaceae</taxon>
        <taxon>Flavihumibacter</taxon>
    </lineage>
</organism>
<accession>A0A0C1IZI4</accession>
<dbReference type="InterPro" id="IPR022037">
    <property type="entry name" value="DUF3606"/>
</dbReference>
<evidence type="ECO:0000313" key="2">
    <source>
        <dbReference type="Proteomes" id="UP000031408"/>
    </source>
</evidence>
<evidence type="ECO:0008006" key="3">
    <source>
        <dbReference type="Google" id="ProtNLM"/>
    </source>
</evidence>
<protein>
    <recommendedName>
        <fullName evidence="3">DUF3606 domain-containing protein</fullName>
    </recommendedName>
</protein>
<dbReference type="Proteomes" id="UP000031408">
    <property type="component" value="Unassembled WGS sequence"/>
</dbReference>
<reference evidence="1 2" key="1">
    <citation type="submission" date="2014-11" db="EMBL/GenBank/DDBJ databases">
        <title>Genome sequence of Flavihumibacter solisilvae 3-3.</title>
        <authorList>
            <person name="Zhou G."/>
            <person name="Li M."/>
            <person name="Wang G."/>
        </authorList>
    </citation>
    <scope>NUCLEOTIDE SEQUENCE [LARGE SCALE GENOMIC DNA]</scope>
    <source>
        <strain evidence="1 2">3-3</strain>
    </source>
</reference>
<sequence>MSDDLSNTGKRDDIRISGSQEHEIRYWSEKWGVSTSILKQAVIEAGPLVKNVESWLRENNHLKS</sequence>
<comment type="caution">
    <text evidence="1">The sequence shown here is derived from an EMBL/GenBank/DDBJ whole genome shotgun (WGS) entry which is preliminary data.</text>
</comment>
<dbReference type="STRING" id="1349421.OI18_03310"/>
<gene>
    <name evidence="1" type="ORF">OI18_03310</name>
</gene>
<dbReference type="RefSeq" id="WP_039137225.1">
    <property type="nucleotide sequence ID" value="NZ_JSVC01000003.1"/>
</dbReference>
<evidence type="ECO:0000313" key="1">
    <source>
        <dbReference type="EMBL" id="KIC95924.1"/>
    </source>
</evidence>
<dbReference type="AlphaFoldDB" id="A0A0C1IZI4"/>
<dbReference type="OrthoDB" id="679144at2"/>
<name>A0A0C1IZI4_9BACT</name>
<proteinExistence type="predicted"/>
<dbReference type="EMBL" id="JSVC01000003">
    <property type="protein sequence ID" value="KIC95924.1"/>
    <property type="molecule type" value="Genomic_DNA"/>
</dbReference>
<dbReference type="Pfam" id="PF12244">
    <property type="entry name" value="DUF3606"/>
    <property type="match status" value="1"/>
</dbReference>
<keyword evidence="2" id="KW-1185">Reference proteome</keyword>